<dbReference type="PANTHER" id="PTHR11839:SF18">
    <property type="entry name" value="NUDIX HYDROLASE DOMAIN-CONTAINING PROTEIN"/>
    <property type="match status" value="1"/>
</dbReference>
<evidence type="ECO:0000256" key="1">
    <source>
        <dbReference type="ARBA" id="ARBA00000847"/>
    </source>
</evidence>
<dbReference type="GO" id="GO:0019693">
    <property type="term" value="P:ribose phosphate metabolic process"/>
    <property type="evidence" value="ECO:0007669"/>
    <property type="project" value="TreeGrafter"/>
</dbReference>
<evidence type="ECO:0000256" key="5">
    <source>
        <dbReference type="ARBA" id="ARBA00022801"/>
    </source>
</evidence>
<evidence type="ECO:0000256" key="7">
    <source>
        <dbReference type="ARBA" id="ARBA00032272"/>
    </source>
</evidence>
<sequence>MSLPPLSVPADPNPYRVTDRKLLYDSPWIRLREDRAEHRAGGRCLYAVCGFRRTACGVLALDAQDRVVLVGQWRYPLEAYTWELPEGGGEAHESPFESIRRELAEEAGLVAATWEPLAFFHTSNSSTDEETFLFLASDLGPSDGRHGPEDTEELTCRREPFEQCVARVLSGEITDSLTVVALLALKARRDGAAGVLDPVLAERFFQRPDRHPSAGRARWDNLEPS</sequence>
<accession>A0AA48GK11</accession>
<keyword evidence="5" id="KW-0378">Hydrolase</keyword>
<proteinExistence type="inferred from homology"/>
<protein>
    <recommendedName>
        <fullName evidence="4">GDP-mannose pyrophosphatase</fullName>
    </recommendedName>
    <alternativeName>
        <fullName evidence="6">GDP-mannose hydrolase</fullName>
    </alternativeName>
    <alternativeName>
        <fullName evidence="7">GDPMK</fullName>
    </alternativeName>
</protein>
<dbReference type="InterPro" id="IPR000086">
    <property type="entry name" value="NUDIX_hydrolase_dom"/>
</dbReference>
<evidence type="ECO:0000256" key="3">
    <source>
        <dbReference type="ARBA" id="ARBA00007275"/>
    </source>
</evidence>
<dbReference type="EMBL" id="AP027080">
    <property type="protein sequence ID" value="BDU72609.1"/>
    <property type="molecule type" value="Genomic_DNA"/>
</dbReference>
<comment type="similarity">
    <text evidence="3">Belongs to the Nudix hydrolase family. NudK subfamily.</text>
</comment>
<dbReference type="RefSeq" id="WP_316415521.1">
    <property type="nucleotide sequence ID" value="NZ_AP027080.1"/>
</dbReference>
<evidence type="ECO:0000256" key="6">
    <source>
        <dbReference type="ARBA" id="ARBA00032162"/>
    </source>
</evidence>
<comment type="cofactor">
    <cofactor evidence="2">
        <name>Mg(2+)</name>
        <dbReference type="ChEBI" id="CHEBI:18420"/>
    </cofactor>
</comment>
<dbReference type="GO" id="GO:0006753">
    <property type="term" value="P:nucleoside phosphate metabolic process"/>
    <property type="evidence" value="ECO:0007669"/>
    <property type="project" value="TreeGrafter"/>
</dbReference>
<dbReference type="GO" id="GO:0016787">
    <property type="term" value="F:hydrolase activity"/>
    <property type="evidence" value="ECO:0007669"/>
    <property type="project" value="UniProtKB-KW"/>
</dbReference>
<comment type="catalytic activity">
    <reaction evidence="1">
        <text>GDP-alpha-D-mannose + H2O = alpha-D-mannose 1-phosphate + GMP + 2 H(+)</text>
        <dbReference type="Rhea" id="RHEA:27978"/>
        <dbReference type="ChEBI" id="CHEBI:15377"/>
        <dbReference type="ChEBI" id="CHEBI:15378"/>
        <dbReference type="ChEBI" id="CHEBI:57527"/>
        <dbReference type="ChEBI" id="CHEBI:58115"/>
        <dbReference type="ChEBI" id="CHEBI:58409"/>
    </reaction>
</comment>
<dbReference type="GO" id="GO:0005829">
    <property type="term" value="C:cytosol"/>
    <property type="evidence" value="ECO:0007669"/>
    <property type="project" value="TreeGrafter"/>
</dbReference>
<dbReference type="Proteomes" id="UP001238179">
    <property type="component" value="Chromosome"/>
</dbReference>
<evidence type="ECO:0000313" key="10">
    <source>
        <dbReference type="Proteomes" id="UP001238179"/>
    </source>
</evidence>
<dbReference type="InterPro" id="IPR015797">
    <property type="entry name" value="NUDIX_hydrolase-like_dom_sf"/>
</dbReference>
<dbReference type="AlphaFoldDB" id="A0AA48GK11"/>
<evidence type="ECO:0000256" key="2">
    <source>
        <dbReference type="ARBA" id="ARBA00001946"/>
    </source>
</evidence>
<evidence type="ECO:0000256" key="4">
    <source>
        <dbReference type="ARBA" id="ARBA00016377"/>
    </source>
</evidence>
<organism evidence="9 10">
    <name type="scientific">Mesoterricola silvestris</name>
    <dbReference type="NCBI Taxonomy" id="2927979"/>
    <lineage>
        <taxon>Bacteria</taxon>
        <taxon>Pseudomonadati</taxon>
        <taxon>Acidobacteriota</taxon>
        <taxon>Holophagae</taxon>
        <taxon>Holophagales</taxon>
        <taxon>Holophagaceae</taxon>
        <taxon>Mesoterricola</taxon>
    </lineage>
</organism>
<feature type="domain" description="Nudix hydrolase" evidence="8">
    <location>
        <begin position="51"/>
        <end position="181"/>
    </location>
</feature>
<reference evidence="10" key="1">
    <citation type="journal article" date="2023" name="Int. J. Syst. Evol. Microbiol.">
        <title>Mesoterricola silvestris gen. nov., sp. nov., Mesoterricola sediminis sp. nov., Geothrix oryzae sp. nov., Geothrix edaphica sp. nov., Geothrix rubra sp. nov., and Geothrix limicola sp. nov., six novel members of Acidobacteriota isolated from soils.</title>
        <authorList>
            <person name="Itoh H."/>
            <person name="Sugisawa Y."/>
            <person name="Mise K."/>
            <person name="Xu Z."/>
            <person name="Kuniyasu M."/>
            <person name="Ushijima N."/>
            <person name="Kawano K."/>
            <person name="Kobayashi E."/>
            <person name="Shiratori Y."/>
            <person name="Masuda Y."/>
            <person name="Senoo K."/>
        </authorList>
    </citation>
    <scope>NUCLEOTIDE SEQUENCE [LARGE SCALE GENOMIC DNA]</scope>
    <source>
        <strain evidence="10">W79</strain>
    </source>
</reference>
<dbReference type="SUPFAM" id="SSF55811">
    <property type="entry name" value="Nudix"/>
    <property type="match status" value="1"/>
</dbReference>
<dbReference type="KEGG" id="msil:METEAL_17830"/>
<dbReference type="PROSITE" id="PS51462">
    <property type="entry name" value="NUDIX"/>
    <property type="match status" value="1"/>
</dbReference>
<keyword evidence="10" id="KW-1185">Reference proteome</keyword>
<evidence type="ECO:0000259" key="8">
    <source>
        <dbReference type="PROSITE" id="PS51462"/>
    </source>
</evidence>
<dbReference type="Pfam" id="PF00293">
    <property type="entry name" value="NUDIX"/>
    <property type="match status" value="1"/>
</dbReference>
<evidence type="ECO:0000313" key="9">
    <source>
        <dbReference type="EMBL" id="BDU72609.1"/>
    </source>
</evidence>
<name>A0AA48GK11_9BACT</name>
<dbReference type="PANTHER" id="PTHR11839">
    <property type="entry name" value="UDP/ADP-SUGAR PYROPHOSPHATASE"/>
    <property type="match status" value="1"/>
</dbReference>
<gene>
    <name evidence="9" type="ORF">METEAL_17830</name>
</gene>
<dbReference type="CDD" id="cd24161">
    <property type="entry name" value="NUDIX_ADPRase_Ndx2"/>
    <property type="match status" value="1"/>
</dbReference>
<dbReference type="Gene3D" id="3.90.79.10">
    <property type="entry name" value="Nucleoside Triphosphate Pyrophosphohydrolase"/>
    <property type="match status" value="1"/>
</dbReference>